<dbReference type="EMBL" id="JBHUCO010000036">
    <property type="protein sequence ID" value="MFD1521481.1"/>
    <property type="molecule type" value="Genomic_DNA"/>
</dbReference>
<proteinExistence type="predicted"/>
<evidence type="ECO:0000313" key="2">
    <source>
        <dbReference type="Proteomes" id="UP001597114"/>
    </source>
</evidence>
<dbReference type="Proteomes" id="UP001597114">
    <property type="component" value="Unassembled WGS sequence"/>
</dbReference>
<gene>
    <name evidence="1" type="ORF">ACFSJD_28555</name>
</gene>
<sequence>MYTGEAALTAACTRDPSASTRSRAASALIPTRQDLVLSHALLRPPLHGRVRALLADPTAICISGLWI</sequence>
<accession>A0ABW4F1R8</accession>
<keyword evidence="2" id="KW-1185">Reference proteome</keyword>
<reference evidence="2" key="1">
    <citation type="journal article" date="2019" name="Int. J. Syst. Evol. Microbiol.">
        <title>The Global Catalogue of Microorganisms (GCM) 10K type strain sequencing project: providing services to taxonomists for standard genome sequencing and annotation.</title>
        <authorList>
            <consortium name="The Broad Institute Genomics Platform"/>
            <consortium name="The Broad Institute Genome Sequencing Center for Infectious Disease"/>
            <person name="Wu L."/>
            <person name="Ma J."/>
        </authorList>
    </citation>
    <scope>NUCLEOTIDE SEQUENCE [LARGE SCALE GENOMIC DNA]</scope>
    <source>
        <strain evidence="2">CCM 7043</strain>
    </source>
</reference>
<evidence type="ECO:0000313" key="1">
    <source>
        <dbReference type="EMBL" id="MFD1521481.1"/>
    </source>
</evidence>
<comment type="caution">
    <text evidence="1">The sequence shown here is derived from an EMBL/GenBank/DDBJ whole genome shotgun (WGS) entry which is preliminary data.</text>
</comment>
<organism evidence="1 2">
    <name type="scientific">Pseudonocardia yunnanensis</name>
    <dbReference type="NCBI Taxonomy" id="58107"/>
    <lineage>
        <taxon>Bacteria</taxon>
        <taxon>Bacillati</taxon>
        <taxon>Actinomycetota</taxon>
        <taxon>Actinomycetes</taxon>
        <taxon>Pseudonocardiales</taxon>
        <taxon>Pseudonocardiaceae</taxon>
        <taxon>Pseudonocardia</taxon>
    </lineage>
</organism>
<name>A0ABW4F1R8_9PSEU</name>
<protein>
    <submittedName>
        <fullName evidence="1">Uncharacterized protein</fullName>
    </submittedName>
</protein>
<dbReference type="RefSeq" id="WP_344722400.1">
    <property type="nucleotide sequence ID" value="NZ_BAAAUS010000012.1"/>
</dbReference>